<dbReference type="Gene3D" id="3.90.70.40">
    <property type="match status" value="1"/>
</dbReference>
<evidence type="ECO:0000256" key="6">
    <source>
        <dbReference type="PROSITE-ProRule" id="PRU00331"/>
    </source>
</evidence>
<evidence type="ECO:0000256" key="1">
    <source>
        <dbReference type="ARBA" id="ARBA00000707"/>
    </source>
</evidence>
<reference evidence="9" key="1">
    <citation type="submission" date="2015-07" db="EMBL/GenBank/DDBJ databases">
        <title>MeaNS - Measles Nucleotide Surveillance Program.</title>
        <authorList>
            <person name="Tran T."/>
            <person name="Druce J."/>
        </authorList>
    </citation>
    <scope>NUCLEOTIDE SEQUENCE</scope>
    <source>
        <strain evidence="9">UCB-OBI-ISO-001</strain>
        <tissue evidence="9">Gonad</tissue>
    </source>
</reference>
<evidence type="ECO:0000259" key="8">
    <source>
        <dbReference type="PROSITE" id="PS50957"/>
    </source>
</evidence>
<dbReference type="GO" id="GO:0006508">
    <property type="term" value="P:proteolysis"/>
    <property type="evidence" value="ECO:0007669"/>
    <property type="project" value="UniProtKB-KW"/>
</dbReference>
<keyword evidence="3" id="KW-0645">Protease</keyword>
<dbReference type="InterPro" id="IPR040053">
    <property type="entry name" value="JOSD1/2"/>
</dbReference>
<feature type="active site" evidence="6">
    <location>
        <position position="108"/>
    </location>
</feature>
<dbReference type="GO" id="GO:0016579">
    <property type="term" value="P:protein deubiquitination"/>
    <property type="evidence" value="ECO:0007669"/>
    <property type="project" value="InterPro"/>
</dbReference>
<proteinExistence type="predicted"/>
<dbReference type="EMBL" id="KQ419763">
    <property type="protein sequence ID" value="KOF82441.1"/>
    <property type="molecule type" value="Genomic_DNA"/>
</dbReference>
<protein>
    <recommendedName>
        <fullName evidence="2">ubiquitinyl hydrolase 1</fullName>
        <ecNumber evidence="2">3.4.19.12</ecNumber>
    </recommendedName>
</protein>
<feature type="active site" evidence="6">
    <location>
        <position position="123"/>
    </location>
</feature>
<feature type="compositionally biased region" description="Polar residues" evidence="7">
    <location>
        <begin position="212"/>
        <end position="239"/>
    </location>
</feature>
<dbReference type="GO" id="GO:0004843">
    <property type="term" value="F:cysteine-type deubiquitinase activity"/>
    <property type="evidence" value="ECO:0007669"/>
    <property type="project" value="UniProtKB-EC"/>
</dbReference>
<dbReference type="PANTHER" id="PTHR13291">
    <property type="entry name" value="JOSEPHIN 1, 2"/>
    <property type="match status" value="1"/>
</dbReference>
<dbReference type="InterPro" id="IPR006155">
    <property type="entry name" value="Josephin"/>
</dbReference>
<feature type="region of interest" description="Disordered" evidence="7">
    <location>
        <begin position="203"/>
        <end position="239"/>
    </location>
</feature>
<evidence type="ECO:0000256" key="5">
    <source>
        <dbReference type="ARBA" id="ARBA00022801"/>
    </source>
</evidence>
<dbReference type="PROSITE" id="PS50957">
    <property type="entry name" value="JOSEPHIN"/>
    <property type="match status" value="1"/>
</dbReference>
<evidence type="ECO:0000256" key="4">
    <source>
        <dbReference type="ARBA" id="ARBA00022786"/>
    </source>
</evidence>
<feature type="active site" evidence="6">
    <location>
        <position position="18"/>
    </location>
</feature>
<dbReference type="EC" id="3.4.19.12" evidence="2"/>
<feature type="domain" description="Josephin" evidence="8">
    <location>
        <begin position="5"/>
        <end position="171"/>
    </location>
</feature>
<dbReference type="PANTHER" id="PTHR13291:SF0">
    <property type="entry name" value="JOSEPHIN-LIKE PROTEIN"/>
    <property type="match status" value="1"/>
</dbReference>
<dbReference type="SMART" id="SM01246">
    <property type="entry name" value="Josephin"/>
    <property type="match status" value="1"/>
</dbReference>
<sequence>MEQRTVEVYHEKQRGALCGLHALNNLFQDKNAFTEKALDRIAVGLKQRGFLSSFHIGNYEISVLQVAVKTKGCQLIQFDKRKDIRSLAMKEISGFVIHTCGRGGRGGHWLAITLIGNAFYRIDSLLPHVIKIGNEESLFNHLAEEIKNKRTMLFCLMDEGTVYNDSWMKELKLKEKLTHCCDSRHILTRKHWIERKLGHSLRKSQKTMHIPATSSGVSQNINDESDNSSETSQKGCNLL</sequence>
<name>A0A0L8GZE9_OCTBM</name>
<accession>A0A0L8GZE9</accession>
<dbReference type="Pfam" id="PF02099">
    <property type="entry name" value="Josephin"/>
    <property type="match status" value="1"/>
</dbReference>
<evidence type="ECO:0000256" key="3">
    <source>
        <dbReference type="ARBA" id="ARBA00022670"/>
    </source>
</evidence>
<keyword evidence="4" id="KW-0833">Ubl conjugation pathway</keyword>
<organism evidence="9">
    <name type="scientific">Octopus bimaculoides</name>
    <name type="common">California two-spotted octopus</name>
    <dbReference type="NCBI Taxonomy" id="37653"/>
    <lineage>
        <taxon>Eukaryota</taxon>
        <taxon>Metazoa</taxon>
        <taxon>Spiralia</taxon>
        <taxon>Lophotrochozoa</taxon>
        <taxon>Mollusca</taxon>
        <taxon>Cephalopoda</taxon>
        <taxon>Coleoidea</taxon>
        <taxon>Octopodiformes</taxon>
        <taxon>Octopoda</taxon>
        <taxon>Incirrata</taxon>
        <taxon>Octopodidae</taxon>
        <taxon>Octopus</taxon>
    </lineage>
</organism>
<dbReference type="KEGG" id="obi:106873730"/>
<keyword evidence="5 6" id="KW-0378">Hydrolase</keyword>
<evidence type="ECO:0000313" key="9">
    <source>
        <dbReference type="EMBL" id="KOF82441.1"/>
    </source>
</evidence>
<comment type="catalytic activity">
    <reaction evidence="1">
        <text>Thiol-dependent hydrolysis of ester, thioester, amide, peptide and isopeptide bonds formed by the C-terminal Gly of ubiquitin (a 76-residue protein attached to proteins as an intracellular targeting signal).</text>
        <dbReference type="EC" id="3.4.19.12"/>
    </reaction>
</comment>
<dbReference type="AlphaFoldDB" id="A0A0L8GZE9"/>
<evidence type="ECO:0000256" key="7">
    <source>
        <dbReference type="SAM" id="MobiDB-lite"/>
    </source>
</evidence>
<evidence type="ECO:0000256" key="2">
    <source>
        <dbReference type="ARBA" id="ARBA00012759"/>
    </source>
</evidence>
<gene>
    <name evidence="9" type="ORF">OCBIM_22025299mg</name>
</gene>
<dbReference type="OrthoDB" id="422700at2759"/>
<dbReference type="STRING" id="37653.A0A0L8GZE9"/>